<dbReference type="AlphaFoldDB" id="A0ABD2Z1Y8"/>
<proteinExistence type="predicted"/>
<dbReference type="EMBL" id="JBJUIK010000011">
    <property type="protein sequence ID" value="KAL3513154.1"/>
    <property type="molecule type" value="Genomic_DNA"/>
</dbReference>
<organism evidence="1 2">
    <name type="scientific">Cinchona calisaya</name>
    <dbReference type="NCBI Taxonomy" id="153742"/>
    <lineage>
        <taxon>Eukaryota</taxon>
        <taxon>Viridiplantae</taxon>
        <taxon>Streptophyta</taxon>
        <taxon>Embryophyta</taxon>
        <taxon>Tracheophyta</taxon>
        <taxon>Spermatophyta</taxon>
        <taxon>Magnoliopsida</taxon>
        <taxon>eudicotyledons</taxon>
        <taxon>Gunneridae</taxon>
        <taxon>Pentapetalae</taxon>
        <taxon>asterids</taxon>
        <taxon>lamiids</taxon>
        <taxon>Gentianales</taxon>
        <taxon>Rubiaceae</taxon>
        <taxon>Cinchonoideae</taxon>
        <taxon>Cinchoneae</taxon>
        <taxon>Cinchona</taxon>
    </lineage>
</organism>
<protein>
    <submittedName>
        <fullName evidence="1">Uncharacterized protein</fullName>
    </submittedName>
</protein>
<reference evidence="1 2" key="1">
    <citation type="submission" date="2024-11" db="EMBL/GenBank/DDBJ databases">
        <title>A near-complete genome assembly of Cinchona calisaya.</title>
        <authorList>
            <person name="Lian D.C."/>
            <person name="Zhao X.W."/>
            <person name="Wei L."/>
        </authorList>
    </citation>
    <scope>NUCLEOTIDE SEQUENCE [LARGE SCALE GENOMIC DNA]</scope>
    <source>
        <tissue evidence="1">Nenye</tissue>
    </source>
</reference>
<gene>
    <name evidence="1" type="ORF">ACH5RR_025871</name>
</gene>
<sequence length="136" mass="15674">MNKIFDQVSKDLEIACTKVKSYKSKAKHLRTELDLLKTEWADLEFKRPLQSVNSFLSSNALANDLRNLCQEVHRLGLKDTIDMTKNEFPDVLLQWENSELFDHSMSKESVEALGDLFRTTQKGAKHDSKHSTQSFN</sequence>
<dbReference type="Proteomes" id="UP001630127">
    <property type="component" value="Unassembled WGS sequence"/>
</dbReference>
<name>A0ABD2Z1Y8_9GENT</name>
<comment type="caution">
    <text evidence="1">The sequence shown here is derived from an EMBL/GenBank/DDBJ whole genome shotgun (WGS) entry which is preliminary data.</text>
</comment>
<evidence type="ECO:0000313" key="2">
    <source>
        <dbReference type="Proteomes" id="UP001630127"/>
    </source>
</evidence>
<evidence type="ECO:0000313" key="1">
    <source>
        <dbReference type="EMBL" id="KAL3513154.1"/>
    </source>
</evidence>
<keyword evidence="2" id="KW-1185">Reference proteome</keyword>
<accession>A0ABD2Z1Y8</accession>